<dbReference type="InterPro" id="IPR002048">
    <property type="entry name" value="EF_hand_dom"/>
</dbReference>
<dbReference type="SMART" id="SM00054">
    <property type="entry name" value="EFh"/>
    <property type="match status" value="2"/>
</dbReference>
<feature type="compositionally biased region" description="Low complexity" evidence="2">
    <location>
        <begin position="1"/>
        <end position="23"/>
    </location>
</feature>
<feature type="region of interest" description="Disordered" evidence="2">
    <location>
        <begin position="102"/>
        <end position="128"/>
    </location>
</feature>
<feature type="compositionally biased region" description="Low complexity" evidence="2">
    <location>
        <begin position="1293"/>
        <end position="1326"/>
    </location>
</feature>
<feature type="region of interest" description="Disordered" evidence="2">
    <location>
        <begin position="1"/>
        <end position="25"/>
    </location>
</feature>
<dbReference type="CDD" id="cd00051">
    <property type="entry name" value="EFh"/>
    <property type="match status" value="1"/>
</dbReference>
<accession>A0A813GVF9</accession>
<feature type="non-terminal residue" evidence="4">
    <location>
        <position position="1459"/>
    </location>
</feature>
<dbReference type="GO" id="GO:0005509">
    <property type="term" value="F:calcium ion binding"/>
    <property type="evidence" value="ECO:0007669"/>
    <property type="project" value="InterPro"/>
</dbReference>
<evidence type="ECO:0000313" key="4">
    <source>
        <dbReference type="EMBL" id="CAE8629025.1"/>
    </source>
</evidence>
<evidence type="ECO:0000256" key="2">
    <source>
        <dbReference type="SAM" id="MobiDB-lite"/>
    </source>
</evidence>
<dbReference type="SUPFAM" id="SSF47473">
    <property type="entry name" value="EF-hand"/>
    <property type="match status" value="1"/>
</dbReference>
<dbReference type="OrthoDB" id="424561at2759"/>
<comment type="caution">
    <text evidence="4">The sequence shown here is derived from an EMBL/GenBank/DDBJ whole genome shotgun (WGS) entry which is preliminary data.</text>
</comment>
<feature type="region of interest" description="Disordered" evidence="2">
    <location>
        <begin position="1284"/>
        <end position="1342"/>
    </location>
</feature>
<keyword evidence="5" id="KW-1185">Reference proteome</keyword>
<organism evidence="4 5">
    <name type="scientific">Polarella glacialis</name>
    <name type="common">Dinoflagellate</name>
    <dbReference type="NCBI Taxonomy" id="89957"/>
    <lineage>
        <taxon>Eukaryota</taxon>
        <taxon>Sar</taxon>
        <taxon>Alveolata</taxon>
        <taxon>Dinophyceae</taxon>
        <taxon>Suessiales</taxon>
        <taxon>Suessiaceae</taxon>
        <taxon>Polarella</taxon>
    </lineage>
</organism>
<feature type="domain" description="EF-hand" evidence="3">
    <location>
        <begin position="1071"/>
        <end position="1106"/>
    </location>
</feature>
<sequence>MRASANNNNTNSNSNSNNNSNNNLSRTKAQDRLKSLQYCFRYDAVAIHTAFENCGAWHAIEELETISSQPLAAEAVRMEELLTDSGLLTAPVRTSLIAPRGIADENPAEDGTEPIARRSSAEDPQRAVHAHHAHHAELACSLAYLNFVRWLCGIPPVRLSASELKMAEIVGQGLLPRMTGPGTANSLGHGLEKLSRALKETAEQHSQPISVFHGEGSLVGAMEKSLRAVHLQSSFLNEATDQKAVAGAIAHFGGTAHAQDLAPGKLINSRRGALLTAGVKLDPPPAPLKSIQVLFDLRPENYANCPTAKLLSDFEKTSVPPPPPPYKEGRGNSLFGPPPSLPVLRRPRLEKIPMPPDVDERSTVFGLDAVWGDRRGALGLRRFLLNPFLKTFGMSRWTDTCIFWTGGSLVDPPRPDKAASTAERDADVKDGHHPVLDAVCYPPPGIIPVQLLEGGRVPWTIMPDSTRFQPTSATHVKVWRVKIERLPGSTPRAERLKEVPIHSFAIDCSTKGAPFCVVFWPDLGPKLQGEQFEVVLRGLRGDRQEMTFFHEINCMHRWVLDQALLAEAANARAFLQDTPGQWPGFAEGDSLQLTARRSGSSDGTDSIERVSHQQMQITTSSCDLAITVRCKMAAAMTVELVIRRFAGEKSEVPRAAQVLQLADQYFLIRLKLPMPKSHYELRFLCSSHESPRSMAEINFKYFIATENSPPLLRSVDDSVARKFGYAGVTPEAQLHGLVLLAPLKYRVFAGRVHFLVYVDIEKALKAATQALPANHSEKASKDSVPTTLFSHRLLPTSLKRQAAGSSLSLASVNDNNNDDNNDFFPGVVNLQPPPREVGHFHRSLHGALGQHTQDSGGDIHLDLSMHDDNNVHSLKQRSDLPCLFEGIVTISELDVTTGIKLLIRFPRLHAASYSPRISFRTTSSEMGNPGGMLGLDDLISCPGEIGALTFKSRRVEAALYHRSCVNVGDRGRPQLPGSCSPISRAPVDGFLLMPPLHERRKWMEFVDWNCDGRISVDGVERFVRETFGLSGVDEISQSELQDRVLPQLEEHAADLAVSAPCSQAPRLSVSSTRQQLLAWFKHWDTDGSGSLDAEELRYAVATLFFRVLESASLETKQAVTEAFLAEVGLGAGGEISKSSFLDTLAPVLQANLPSNSSATAAEAPRAAPRTQSGGVLQLKLLVATTGATAQIRVSASGTLGDLRSAAQNELSAAVGAPSAPEIPVFFLAGRRFEGADDTPLSSFSQLGSGVVLQVLLRPAREELDRLRRMRQDLVTEREALKREREELARQREASSSSSSSSQQPHLQQQQQQQQQPHQQQHQQQQRQRSDAQGGPTPERFAPGSRVVIQGLRGMLDLNGRVASVVRFDAASGRYVVDVEGMEDGQKSLRPESLTLFSPSEPGVLDSLRRGASEMCAKVQLWAAGYEWWQMLLGVAVVFLLAYNLLDAQGSTGSSGSSSG</sequence>
<name>A0A813GVF9_POLGL</name>
<evidence type="ECO:0000259" key="3">
    <source>
        <dbReference type="PROSITE" id="PS50222"/>
    </source>
</evidence>
<evidence type="ECO:0000256" key="1">
    <source>
        <dbReference type="ARBA" id="ARBA00022837"/>
    </source>
</evidence>
<dbReference type="InterPro" id="IPR011992">
    <property type="entry name" value="EF-hand-dom_pair"/>
</dbReference>
<dbReference type="EMBL" id="CAJNNV010029574">
    <property type="protein sequence ID" value="CAE8629025.1"/>
    <property type="molecule type" value="Genomic_DNA"/>
</dbReference>
<feature type="compositionally biased region" description="Basic and acidic residues" evidence="2">
    <location>
        <begin position="115"/>
        <end position="126"/>
    </location>
</feature>
<proteinExistence type="predicted"/>
<dbReference type="PROSITE" id="PS00018">
    <property type="entry name" value="EF_HAND_1"/>
    <property type="match status" value="1"/>
</dbReference>
<reference evidence="4" key="1">
    <citation type="submission" date="2021-02" db="EMBL/GenBank/DDBJ databases">
        <authorList>
            <person name="Dougan E. K."/>
            <person name="Rhodes N."/>
            <person name="Thang M."/>
            <person name="Chan C."/>
        </authorList>
    </citation>
    <scope>NUCLEOTIDE SEQUENCE</scope>
</reference>
<dbReference type="PROSITE" id="PS50222">
    <property type="entry name" value="EF_HAND_2"/>
    <property type="match status" value="1"/>
</dbReference>
<gene>
    <name evidence="4" type="ORF">PGLA1383_LOCUS45600</name>
</gene>
<dbReference type="Gene3D" id="1.10.238.10">
    <property type="entry name" value="EF-hand"/>
    <property type="match status" value="1"/>
</dbReference>
<dbReference type="Proteomes" id="UP000654075">
    <property type="component" value="Unassembled WGS sequence"/>
</dbReference>
<dbReference type="InterPro" id="IPR018247">
    <property type="entry name" value="EF_Hand_1_Ca_BS"/>
</dbReference>
<evidence type="ECO:0000313" key="5">
    <source>
        <dbReference type="Proteomes" id="UP000654075"/>
    </source>
</evidence>
<keyword evidence="1" id="KW-0106">Calcium</keyword>
<protein>
    <recommendedName>
        <fullName evidence="3">EF-hand domain-containing protein</fullName>
    </recommendedName>
</protein>